<keyword evidence="1" id="KW-0472">Membrane</keyword>
<keyword evidence="1" id="KW-1133">Transmembrane helix</keyword>
<protein>
    <submittedName>
        <fullName evidence="3">Membrane protein</fullName>
    </submittedName>
</protein>
<dbReference type="Pfam" id="PF09335">
    <property type="entry name" value="VTT_dom"/>
    <property type="match status" value="1"/>
</dbReference>
<dbReference type="PANTHER" id="PTHR42709">
    <property type="entry name" value="ALKALINE PHOSPHATASE LIKE PROTEIN"/>
    <property type="match status" value="1"/>
</dbReference>
<dbReference type="Proteomes" id="UP000030889">
    <property type="component" value="Unassembled WGS sequence"/>
</dbReference>
<reference evidence="3 4" key="1">
    <citation type="submission" date="2014-09" db="EMBL/GenBank/DDBJ databases">
        <title>Alistipes sp. 627, sp. nov., a novel member of the family Rikenellaceae isolated from human faeces.</title>
        <authorList>
            <person name="Shkoporov A.N."/>
            <person name="Chaplin A.V."/>
            <person name="Motuzova O.V."/>
            <person name="Kafarskaia L.I."/>
            <person name="Khokhlova E.V."/>
            <person name="Efimov B.A."/>
        </authorList>
    </citation>
    <scope>NUCLEOTIDE SEQUENCE [LARGE SCALE GENOMIC DNA]</scope>
    <source>
        <strain evidence="3 4">627</strain>
    </source>
</reference>
<comment type="caution">
    <text evidence="3">The sequence shown here is derived from an EMBL/GenBank/DDBJ whole genome shotgun (WGS) entry which is preliminary data.</text>
</comment>
<dbReference type="EMBL" id="JRGF01000008">
    <property type="protein sequence ID" value="KHE41866.1"/>
    <property type="molecule type" value="Genomic_DNA"/>
</dbReference>
<dbReference type="InterPro" id="IPR032816">
    <property type="entry name" value="VTT_dom"/>
</dbReference>
<dbReference type="InterPro" id="IPR051311">
    <property type="entry name" value="DedA_domain"/>
</dbReference>
<feature type="transmembrane region" description="Helical" evidence="1">
    <location>
        <begin position="124"/>
        <end position="145"/>
    </location>
</feature>
<proteinExistence type="predicted"/>
<evidence type="ECO:0000313" key="4">
    <source>
        <dbReference type="Proteomes" id="UP000030889"/>
    </source>
</evidence>
<feature type="transmembrane region" description="Helical" evidence="1">
    <location>
        <begin position="12"/>
        <end position="36"/>
    </location>
</feature>
<evidence type="ECO:0000313" key="3">
    <source>
        <dbReference type="EMBL" id="KHE41866.1"/>
    </source>
</evidence>
<organism evidence="3 4">
    <name type="scientific">Alistipes inops</name>
    <dbReference type="NCBI Taxonomy" id="1501391"/>
    <lineage>
        <taxon>Bacteria</taxon>
        <taxon>Pseudomonadati</taxon>
        <taxon>Bacteroidota</taxon>
        <taxon>Bacteroidia</taxon>
        <taxon>Bacteroidales</taxon>
        <taxon>Rikenellaceae</taxon>
        <taxon>Alistipes</taxon>
    </lineage>
</organism>
<keyword evidence="1" id="KW-0812">Transmembrane</keyword>
<dbReference type="RefSeq" id="WP_022064451.1">
    <property type="nucleotide sequence ID" value="NZ_JRGF01000008.1"/>
</dbReference>
<sequence>MEFLLEYGYIGLFIGAFLAATILPMSSDVLLVGLLAVGADPYISVAVATAGNWLGGLTSYWLGRAGKWEWIEKYFKVKRETIEKHQHKVARYGSLLAFFTWLPLIGDVMAIALGFYRVDWKKTTLFMLVGKGARFATWALLFYWVKPLFG</sequence>
<dbReference type="PANTHER" id="PTHR42709:SF4">
    <property type="entry name" value="INNER MEMBRANE PROTEIN YQAA"/>
    <property type="match status" value="1"/>
</dbReference>
<feature type="domain" description="VTT" evidence="2">
    <location>
        <begin position="28"/>
        <end position="142"/>
    </location>
</feature>
<evidence type="ECO:0000256" key="1">
    <source>
        <dbReference type="SAM" id="Phobius"/>
    </source>
</evidence>
<keyword evidence="4" id="KW-1185">Reference proteome</keyword>
<gene>
    <name evidence="3" type="ORF">LG35_07630</name>
</gene>
<feature type="transmembrane region" description="Helical" evidence="1">
    <location>
        <begin position="42"/>
        <end position="63"/>
    </location>
</feature>
<feature type="transmembrane region" description="Helical" evidence="1">
    <location>
        <begin position="95"/>
        <end position="118"/>
    </location>
</feature>
<name>A0ABR4YJK4_9BACT</name>
<evidence type="ECO:0000259" key="2">
    <source>
        <dbReference type="Pfam" id="PF09335"/>
    </source>
</evidence>
<accession>A0ABR4YJK4</accession>